<feature type="binding site" evidence="7">
    <location>
        <position position="84"/>
    </location>
    <ligand>
        <name>Zn(2+)</name>
        <dbReference type="ChEBI" id="CHEBI:29105"/>
    </ligand>
</feature>
<evidence type="ECO:0000256" key="3">
    <source>
        <dbReference type="ARBA" id="ARBA00022801"/>
    </source>
</evidence>
<feature type="binding site" evidence="7">
    <location>
        <position position="329"/>
    </location>
    <ligand>
        <name>Zn(2+)</name>
        <dbReference type="ChEBI" id="CHEBI:29105"/>
    </ligand>
</feature>
<organism evidence="9 10">
    <name type="scientific">Bordetella genomosp. 11</name>
    <dbReference type="NCBI Taxonomy" id="1416808"/>
    <lineage>
        <taxon>Bacteria</taxon>
        <taxon>Pseudomonadati</taxon>
        <taxon>Pseudomonadota</taxon>
        <taxon>Betaproteobacteria</taxon>
        <taxon>Burkholderiales</taxon>
        <taxon>Alcaligenaceae</taxon>
        <taxon>Bordetella</taxon>
    </lineage>
</organism>
<feature type="binding site" evidence="7">
    <location>
        <position position="254"/>
    </location>
    <ligand>
        <name>Zn(2+)</name>
        <dbReference type="ChEBI" id="CHEBI:29105"/>
    </ligand>
</feature>
<feature type="binding site" evidence="7">
    <location>
        <position position="84"/>
    </location>
    <ligand>
        <name>Fe(3+)</name>
        <dbReference type="ChEBI" id="CHEBI:29034"/>
    </ligand>
</feature>
<dbReference type="CDD" id="cd01296">
    <property type="entry name" value="Imidazolone-5PH"/>
    <property type="match status" value="1"/>
</dbReference>
<evidence type="ECO:0000313" key="10">
    <source>
        <dbReference type="Proteomes" id="UP000215767"/>
    </source>
</evidence>
<dbReference type="GO" id="GO:0050480">
    <property type="term" value="F:imidazolonepropionase activity"/>
    <property type="evidence" value="ECO:0007669"/>
    <property type="project" value="UniProtKB-UniRule"/>
</dbReference>
<dbReference type="GO" id="GO:0005737">
    <property type="term" value="C:cytoplasm"/>
    <property type="evidence" value="ECO:0007669"/>
    <property type="project" value="UniProtKB-SubCell"/>
</dbReference>
<dbReference type="PANTHER" id="PTHR42752:SF1">
    <property type="entry name" value="IMIDAZOLONEPROPIONASE-RELATED"/>
    <property type="match status" value="1"/>
</dbReference>
<dbReference type="NCBIfam" id="TIGR01224">
    <property type="entry name" value="hutI"/>
    <property type="match status" value="1"/>
</dbReference>
<name>A0A261UHM0_9BORD</name>
<dbReference type="InterPro" id="IPR005920">
    <property type="entry name" value="HutI"/>
</dbReference>
<keyword evidence="3 7" id="KW-0378">Hydrolase</keyword>
<evidence type="ECO:0000256" key="5">
    <source>
        <dbReference type="ARBA" id="ARBA00022833"/>
    </source>
</evidence>
<comment type="catalytic activity">
    <reaction evidence="7">
        <text>4-imidazolone-5-propanoate + H2O = N-formimidoyl-L-glutamate</text>
        <dbReference type="Rhea" id="RHEA:23660"/>
        <dbReference type="ChEBI" id="CHEBI:15377"/>
        <dbReference type="ChEBI" id="CHEBI:58928"/>
        <dbReference type="ChEBI" id="CHEBI:77893"/>
        <dbReference type="EC" id="3.5.2.7"/>
    </reaction>
</comment>
<dbReference type="Gene3D" id="2.30.40.10">
    <property type="entry name" value="Urease, subunit C, domain 1"/>
    <property type="match status" value="1"/>
</dbReference>
<feature type="binding site" evidence="7">
    <location>
        <position position="254"/>
    </location>
    <ligand>
        <name>Fe(3+)</name>
        <dbReference type="ChEBI" id="CHEBI:29034"/>
    </ligand>
</feature>
<dbReference type="GO" id="GO:0019557">
    <property type="term" value="P:L-histidine catabolic process to glutamate and formate"/>
    <property type="evidence" value="ECO:0007669"/>
    <property type="project" value="UniProtKB-UniPathway"/>
</dbReference>
<keyword evidence="5 7" id="KW-0862">Zinc</keyword>
<dbReference type="RefSeq" id="WP_094842475.1">
    <property type="nucleotide sequence ID" value="NZ_NEVS01000004.1"/>
</dbReference>
<dbReference type="InterPro" id="IPR006680">
    <property type="entry name" value="Amidohydro-rel"/>
</dbReference>
<comment type="cofactor">
    <cofactor evidence="7">
        <name>Zn(2+)</name>
        <dbReference type="ChEBI" id="CHEBI:29105"/>
    </cofactor>
    <cofactor evidence="7">
        <name>Fe(3+)</name>
        <dbReference type="ChEBI" id="CHEBI:29034"/>
    </cofactor>
    <text evidence="7">Binds 1 zinc or iron ion per subunit.</text>
</comment>
<dbReference type="OrthoDB" id="9776455at2"/>
<dbReference type="InterPro" id="IPR011059">
    <property type="entry name" value="Metal-dep_hydrolase_composite"/>
</dbReference>
<proteinExistence type="inferred from homology"/>
<dbReference type="SUPFAM" id="SSF51338">
    <property type="entry name" value="Composite domain of metallo-dependent hydrolases"/>
    <property type="match status" value="1"/>
</dbReference>
<evidence type="ECO:0000259" key="8">
    <source>
        <dbReference type="Pfam" id="PF01979"/>
    </source>
</evidence>
<feature type="binding site" evidence="7">
    <location>
        <position position="334"/>
    </location>
    <ligand>
        <name>4-imidazolone-5-propanoate</name>
        <dbReference type="ChEBI" id="CHEBI:77893"/>
    </ligand>
</feature>
<feature type="domain" description="Amidohydrolase-related" evidence="8">
    <location>
        <begin position="75"/>
        <end position="391"/>
    </location>
</feature>
<evidence type="ECO:0000256" key="2">
    <source>
        <dbReference type="ARBA" id="ARBA00022723"/>
    </source>
</evidence>
<comment type="pathway">
    <text evidence="7">Amino-acid degradation; L-histidine degradation into L-glutamate; N-formimidoyl-L-glutamate from L-histidine: step 3/3.</text>
</comment>
<dbReference type="GO" id="GO:0019556">
    <property type="term" value="P:L-histidine catabolic process to glutamate and formamide"/>
    <property type="evidence" value="ECO:0007669"/>
    <property type="project" value="UniProtKB-UniRule"/>
</dbReference>
<dbReference type="HAMAP" id="MF_00372">
    <property type="entry name" value="HutI"/>
    <property type="match status" value="1"/>
</dbReference>
<dbReference type="EC" id="3.5.2.7" evidence="1 7"/>
<evidence type="ECO:0000256" key="4">
    <source>
        <dbReference type="ARBA" id="ARBA00022808"/>
    </source>
</evidence>
<dbReference type="GO" id="GO:0008270">
    <property type="term" value="F:zinc ion binding"/>
    <property type="evidence" value="ECO:0007669"/>
    <property type="project" value="UniProtKB-UniRule"/>
</dbReference>
<keyword evidence="7" id="KW-0963">Cytoplasm</keyword>
<dbReference type="UniPathway" id="UPA00379">
    <property type="reaction ID" value="UER00551"/>
</dbReference>
<comment type="function">
    <text evidence="7">Catalyzes the hydrolytic cleavage of the carbon-nitrogen bond in imidazolone-5-propanoate to yield N-formimidoyl-L-glutamate. It is the third step in the universal histidine degradation pathway.</text>
</comment>
<keyword evidence="4 7" id="KW-0369">Histidine metabolism</keyword>
<dbReference type="Gene3D" id="3.20.20.140">
    <property type="entry name" value="Metal-dependent hydrolases"/>
    <property type="match status" value="1"/>
</dbReference>
<reference evidence="10" key="1">
    <citation type="submission" date="2017-05" db="EMBL/GenBank/DDBJ databases">
        <title>Complete and WGS of Bordetella genogroups.</title>
        <authorList>
            <person name="Spilker T."/>
            <person name="Lipuma J."/>
        </authorList>
    </citation>
    <scope>NUCLEOTIDE SEQUENCE [LARGE SCALE GENOMIC DNA]</scope>
    <source>
        <strain evidence="10">AU8856</strain>
    </source>
</reference>
<evidence type="ECO:0000256" key="6">
    <source>
        <dbReference type="ARBA" id="ARBA00023004"/>
    </source>
</evidence>
<accession>A0A261UHM0</accession>
<feature type="binding site" evidence="7">
    <location>
        <position position="86"/>
    </location>
    <ligand>
        <name>Zn(2+)</name>
        <dbReference type="ChEBI" id="CHEBI:29105"/>
    </ligand>
</feature>
<comment type="subcellular location">
    <subcellularLocation>
        <location evidence="7">Cytoplasm</location>
    </subcellularLocation>
</comment>
<dbReference type="GO" id="GO:0005506">
    <property type="term" value="F:iron ion binding"/>
    <property type="evidence" value="ECO:0007669"/>
    <property type="project" value="UniProtKB-UniRule"/>
</dbReference>
<dbReference type="Proteomes" id="UP000215767">
    <property type="component" value="Unassembled WGS sequence"/>
</dbReference>
<evidence type="ECO:0000256" key="7">
    <source>
        <dbReference type="HAMAP-Rule" id="MF_00372"/>
    </source>
</evidence>
<keyword evidence="2 7" id="KW-0479">Metal-binding</keyword>
<dbReference type="Pfam" id="PF01979">
    <property type="entry name" value="Amidohydro_1"/>
    <property type="match status" value="1"/>
</dbReference>
<protein>
    <recommendedName>
        <fullName evidence="1 7">Imidazolonepropionase</fullName>
        <ecNumber evidence="1 7">3.5.2.7</ecNumber>
    </recommendedName>
    <alternativeName>
        <fullName evidence="7">Imidazolone-5-propionate hydrolase</fullName>
    </alternativeName>
</protein>
<keyword evidence="6 7" id="KW-0408">Iron</keyword>
<comment type="similarity">
    <text evidence="7">Belongs to the metallo-dependent hydrolases superfamily. HutI family.</text>
</comment>
<dbReference type="SUPFAM" id="SSF51556">
    <property type="entry name" value="Metallo-dependent hydrolases"/>
    <property type="match status" value="1"/>
</dbReference>
<feature type="binding site" evidence="7">
    <location>
        <position position="257"/>
    </location>
    <ligand>
        <name>4-imidazolone-5-propanoate</name>
        <dbReference type="ChEBI" id="CHEBI:77893"/>
    </ligand>
</feature>
<feature type="binding site" evidence="7">
    <location>
        <position position="331"/>
    </location>
    <ligand>
        <name>N-formimidoyl-L-glutamate</name>
        <dbReference type="ChEBI" id="CHEBI:58928"/>
    </ligand>
</feature>
<dbReference type="EMBL" id="NEVS01000004">
    <property type="protein sequence ID" value="OZI61065.1"/>
    <property type="molecule type" value="Genomic_DNA"/>
</dbReference>
<dbReference type="FunFam" id="3.20.20.140:FF:000007">
    <property type="entry name" value="Imidazolonepropionase"/>
    <property type="match status" value="1"/>
</dbReference>
<feature type="binding site" evidence="7">
    <location>
        <position position="333"/>
    </location>
    <ligand>
        <name>N-formimidoyl-L-glutamate</name>
        <dbReference type="ChEBI" id="CHEBI:58928"/>
    </ligand>
</feature>
<keyword evidence="10" id="KW-1185">Reference proteome</keyword>
<dbReference type="InterPro" id="IPR032466">
    <property type="entry name" value="Metal_Hydrolase"/>
</dbReference>
<feature type="binding site" evidence="7">
    <location>
        <position position="329"/>
    </location>
    <ligand>
        <name>Fe(3+)</name>
        <dbReference type="ChEBI" id="CHEBI:29034"/>
    </ligand>
</feature>
<dbReference type="AlphaFoldDB" id="A0A261UHM0"/>
<feature type="binding site" evidence="7">
    <location>
        <position position="86"/>
    </location>
    <ligand>
        <name>Fe(3+)</name>
        <dbReference type="ChEBI" id="CHEBI:29034"/>
    </ligand>
</feature>
<feature type="binding site" evidence="7">
    <location>
        <position position="156"/>
    </location>
    <ligand>
        <name>N-formimidoyl-L-glutamate</name>
        <dbReference type="ChEBI" id="CHEBI:58928"/>
    </ligand>
</feature>
<comment type="caution">
    <text evidence="9">The sequence shown here is derived from an EMBL/GenBank/DDBJ whole genome shotgun (WGS) entry which is preliminary data.</text>
</comment>
<evidence type="ECO:0000256" key="1">
    <source>
        <dbReference type="ARBA" id="ARBA00012864"/>
    </source>
</evidence>
<dbReference type="PANTHER" id="PTHR42752">
    <property type="entry name" value="IMIDAZOLONEPROPIONASE"/>
    <property type="match status" value="1"/>
</dbReference>
<feature type="binding site" evidence="7">
    <location>
        <position position="156"/>
    </location>
    <ligand>
        <name>4-imidazolone-5-propanoate</name>
        <dbReference type="ChEBI" id="CHEBI:77893"/>
    </ligand>
</feature>
<sequence>MDDELRDADALIVNARIATFDPAAGTPYGVADDADAIAVRGGRIVWIGRAAQAPDAASCDGRGRPARVIDAEGAWVMPGLIDCHTHLVYAGSRATEFEMRLNGASYEDIARAGGGIVSTVRATREAAQAGLVAQALPRLRALLREGVTTVEIKSGYGLDRDTELAMLRAARALGDALPVTVRTTFLGAHALPPEYAGRPDDYIEFVCSEVLPEAARQGLADAVDVFHESIGFDAAQAERVYRAAAALGLPVKVHAEQLNLCGAAALGARYRALSADHLEHLDEAGARAMAAAGTVAVLLPGAFYFLRDTRVPPVDLLRRHGVPIAVATDCNPGTSPFASLLLMLNMACTLFRLTPAEALNGVTHAAARALGLQDEAGSLAPGKWADLVFWQVPALAELCYSHGMHLPARILRRGVEVNPPAYGRS</sequence>
<evidence type="ECO:0000313" key="9">
    <source>
        <dbReference type="EMBL" id="OZI61065.1"/>
    </source>
</evidence>
<gene>
    <name evidence="7" type="primary">hutI</name>
    <name evidence="9" type="ORF">CAL28_17105</name>
</gene>
<feature type="binding site" evidence="7">
    <location>
        <position position="189"/>
    </location>
    <ligand>
        <name>4-imidazolone-5-propanoate</name>
        <dbReference type="ChEBI" id="CHEBI:77893"/>
    </ligand>
</feature>
<feature type="binding site" evidence="7">
    <location>
        <position position="93"/>
    </location>
    <ligand>
        <name>4-imidazolone-5-propanoate</name>
        <dbReference type="ChEBI" id="CHEBI:77893"/>
    </ligand>
</feature>